<accession>M1DNG0</accession>
<reference evidence="3" key="1">
    <citation type="journal article" date="2011" name="Nature">
        <title>Genome sequence and analysis of the tuber crop potato.</title>
        <authorList>
            <consortium name="The Potato Genome Sequencing Consortium"/>
        </authorList>
    </citation>
    <scope>NUCLEOTIDE SEQUENCE [LARGE SCALE GENOMIC DNA]</scope>
    <source>
        <strain evidence="3">cv. DM1-3 516 R44</strain>
    </source>
</reference>
<dbReference type="PaxDb" id="4113-PGSC0003DMT400091808"/>
<protein>
    <submittedName>
        <fullName evidence="2">'chromo' domain containing protein</fullName>
    </submittedName>
</protein>
<dbReference type="Proteomes" id="UP000011115">
    <property type="component" value="Unassembled WGS sequence"/>
</dbReference>
<evidence type="ECO:0000313" key="2">
    <source>
        <dbReference type="EnsemblPlants" id="PGSC0003DMT400091808"/>
    </source>
</evidence>
<dbReference type="EnsemblPlants" id="PGSC0003DMT400091808">
    <property type="protein sequence ID" value="PGSC0003DMT400091808"/>
    <property type="gene ID" value="PGSC0003DMG400041379"/>
</dbReference>
<keyword evidence="3" id="KW-1185">Reference proteome</keyword>
<reference evidence="2" key="2">
    <citation type="submission" date="2015-06" db="UniProtKB">
        <authorList>
            <consortium name="EnsemblPlants"/>
        </authorList>
    </citation>
    <scope>IDENTIFICATION</scope>
    <source>
        <strain evidence="2">DM1-3 516 R44</strain>
    </source>
</reference>
<evidence type="ECO:0000313" key="3">
    <source>
        <dbReference type="Proteomes" id="UP000011115"/>
    </source>
</evidence>
<dbReference type="AlphaFoldDB" id="M1DNG0"/>
<dbReference type="InParanoid" id="M1DNG0"/>
<feature type="region of interest" description="Disordered" evidence="1">
    <location>
        <begin position="64"/>
        <end position="97"/>
    </location>
</feature>
<proteinExistence type="predicted"/>
<name>M1DNG0_SOLTU</name>
<organism evidence="2 3">
    <name type="scientific">Solanum tuberosum</name>
    <name type="common">Potato</name>
    <dbReference type="NCBI Taxonomy" id="4113"/>
    <lineage>
        <taxon>Eukaryota</taxon>
        <taxon>Viridiplantae</taxon>
        <taxon>Streptophyta</taxon>
        <taxon>Embryophyta</taxon>
        <taxon>Tracheophyta</taxon>
        <taxon>Spermatophyta</taxon>
        <taxon>Magnoliopsida</taxon>
        <taxon>eudicotyledons</taxon>
        <taxon>Gunneridae</taxon>
        <taxon>Pentapetalae</taxon>
        <taxon>asterids</taxon>
        <taxon>lamiids</taxon>
        <taxon>Solanales</taxon>
        <taxon>Solanaceae</taxon>
        <taxon>Solanoideae</taxon>
        <taxon>Solaneae</taxon>
        <taxon>Solanum</taxon>
    </lineage>
</organism>
<evidence type="ECO:0000256" key="1">
    <source>
        <dbReference type="SAM" id="MobiDB-lite"/>
    </source>
</evidence>
<sequence>MQTQVTKINIQCLVDPIEYSELVESSAESLAQPRVRSGSEMVLECQSSSRCRLGMVNTRFNGIRPVAPANEPTEESAERGCGRGRGRARGRVEAEEG</sequence>
<dbReference type="HOGENOM" id="CLU_2350763_0_0_1"/>
<dbReference type="Gramene" id="PGSC0003DMT400091808">
    <property type="protein sequence ID" value="PGSC0003DMT400091808"/>
    <property type="gene ID" value="PGSC0003DMG400041379"/>
</dbReference>